<accession>A0ABD3REY1</accession>
<comment type="caution">
    <text evidence="4">The sequence shown here is derived from an EMBL/GenBank/DDBJ whole genome shotgun (WGS) entry which is preliminary data.</text>
</comment>
<feature type="domain" description="UBC core" evidence="3">
    <location>
        <begin position="339"/>
        <end position="494"/>
    </location>
</feature>
<evidence type="ECO:0000313" key="4">
    <source>
        <dbReference type="EMBL" id="KAL3811584.1"/>
    </source>
</evidence>
<protein>
    <recommendedName>
        <fullName evidence="3">UBC core domain-containing protein</fullName>
    </recommendedName>
</protein>
<feature type="region of interest" description="Disordered" evidence="1">
    <location>
        <begin position="36"/>
        <end position="57"/>
    </location>
</feature>
<dbReference type="InterPro" id="IPR050113">
    <property type="entry name" value="Ub_conjugating_enzyme"/>
</dbReference>
<keyword evidence="5" id="KW-1185">Reference proteome</keyword>
<feature type="chain" id="PRO_5044797048" description="UBC core domain-containing protein" evidence="2">
    <location>
        <begin position="23"/>
        <end position="722"/>
    </location>
</feature>
<evidence type="ECO:0000256" key="2">
    <source>
        <dbReference type="SAM" id="SignalP"/>
    </source>
</evidence>
<evidence type="ECO:0000313" key="5">
    <source>
        <dbReference type="Proteomes" id="UP001530377"/>
    </source>
</evidence>
<evidence type="ECO:0000259" key="3">
    <source>
        <dbReference type="PROSITE" id="PS50127"/>
    </source>
</evidence>
<dbReference type="InterPro" id="IPR016135">
    <property type="entry name" value="UBQ-conjugating_enzyme/RWD"/>
</dbReference>
<dbReference type="InterPro" id="IPR000608">
    <property type="entry name" value="UBC"/>
</dbReference>
<name>A0ABD3REY1_9STRA</name>
<feature type="compositionally biased region" description="Basic and acidic residues" evidence="1">
    <location>
        <begin position="84"/>
        <end position="106"/>
    </location>
</feature>
<feature type="compositionally biased region" description="Basic residues" evidence="1">
    <location>
        <begin position="107"/>
        <end position="120"/>
    </location>
</feature>
<dbReference type="PANTHER" id="PTHR24067">
    <property type="entry name" value="UBIQUITIN-CONJUGATING ENZYME E2"/>
    <property type="match status" value="1"/>
</dbReference>
<gene>
    <name evidence="4" type="ORF">ACHAXA_004038</name>
</gene>
<dbReference type="SUPFAM" id="SSF54495">
    <property type="entry name" value="UBC-like"/>
    <property type="match status" value="1"/>
</dbReference>
<feature type="region of interest" description="Disordered" evidence="1">
    <location>
        <begin position="77"/>
        <end position="121"/>
    </location>
</feature>
<reference evidence="4 5" key="1">
    <citation type="submission" date="2024-10" db="EMBL/GenBank/DDBJ databases">
        <title>Updated reference genomes for cyclostephanoid diatoms.</title>
        <authorList>
            <person name="Roberts W.R."/>
            <person name="Alverson A.J."/>
        </authorList>
    </citation>
    <scope>NUCLEOTIDE SEQUENCE [LARGE SCALE GENOMIC DNA]</scope>
    <source>
        <strain evidence="4 5">AJA228-03</strain>
    </source>
</reference>
<keyword evidence="2" id="KW-0732">Signal</keyword>
<dbReference type="CDD" id="cd23799">
    <property type="entry name" value="UBCc_UBE2J"/>
    <property type="match status" value="1"/>
</dbReference>
<dbReference type="EMBL" id="JALLPB020000251">
    <property type="protein sequence ID" value="KAL3811584.1"/>
    <property type="molecule type" value="Genomic_DNA"/>
</dbReference>
<dbReference type="Pfam" id="PF00179">
    <property type="entry name" value="UQ_con"/>
    <property type="match status" value="1"/>
</dbReference>
<dbReference type="Gene3D" id="3.10.110.10">
    <property type="entry name" value="Ubiquitin Conjugating Enzyme"/>
    <property type="match status" value="1"/>
</dbReference>
<dbReference type="PROSITE" id="PS50127">
    <property type="entry name" value="UBC_2"/>
    <property type="match status" value="1"/>
</dbReference>
<dbReference type="SMART" id="SM00212">
    <property type="entry name" value="UBCc"/>
    <property type="match status" value="1"/>
</dbReference>
<evidence type="ECO:0000256" key="1">
    <source>
        <dbReference type="SAM" id="MobiDB-lite"/>
    </source>
</evidence>
<organism evidence="4 5">
    <name type="scientific">Cyclostephanos tholiformis</name>
    <dbReference type="NCBI Taxonomy" id="382380"/>
    <lineage>
        <taxon>Eukaryota</taxon>
        <taxon>Sar</taxon>
        <taxon>Stramenopiles</taxon>
        <taxon>Ochrophyta</taxon>
        <taxon>Bacillariophyta</taxon>
        <taxon>Coscinodiscophyceae</taxon>
        <taxon>Thalassiosirophycidae</taxon>
        <taxon>Stephanodiscales</taxon>
        <taxon>Stephanodiscaceae</taxon>
        <taxon>Cyclostephanos</taxon>
    </lineage>
</organism>
<sequence>MFIIRSYLLLSIVSLMQSSLCALPLTTLVSAPSQLLSSEPTPSIINRKKKKGRTNKSSFLSNDAITIELDDSFDVPTSCTTESTDSREERSQNSNIDKDSIDTSRDHHSKMSQRIKRKRSLITTKEVENEESSCDTIVNDHARQKNSKLFDGSLFEDESTSPGDCSLAAIGVLGQNCCIVLDADFNNNDWGRVAKPDDDGIGCWQNNGGFLMTSSSPSILIQTGIDKSVEKSIHSKSSGKKIAPVTTTPACYCVGEPVKINCKPWQHRQKRTINAKNAIKERETGSPAARKKKKLSISSRLAKTGSMNNCGSGKDGDCLRRIKREWKEFVQMGIAYDWTNMRTIHDQHNSINNSLGSTENDRDYMRIGPFNKNMLRWHFSIKGPHNSVYEQGVYHGLILLPKNYPAMPPRIQMLTPNGRFMTNVDICLSASNYHPETWTPKWTILSLVNALRLHMLTLANEIGGIISSDESKRWYARESRFWRQSYNCVGGNCNGEGVVVVDHSHMIASGVFKSSSTIPAMTTTEIADDCYNSLSRLENEKNTHNEQDTFTTEVKGHQCYFEGDSSKINNNDFLELSCRRISSKYKLSNAMVIPSQLEALKSTEATKINQKKKKSITFSRNSHEPIIKSKVVKAADSAWSVKDNGSNRRERRFICLTTQIGQETPSKKNSTTEHLGSNISNGMFKRLIVDVLELPLQIILFILTVLSEVESRLRAVIDSFVN</sequence>
<feature type="signal peptide" evidence="2">
    <location>
        <begin position="1"/>
        <end position="22"/>
    </location>
</feature>
<dbReference type="AlphaFoldDB" id="A0ABD3REY1"/>
<dbReference type="Proteomes" id="UP001530377">
    <property type="component" value="Unassembled WGS sequence"/>
</dbReference>
<proteinExistence type="predicted"/>